<feature type="compositionally biased region" description="Basic and acidic residues" evidence="1">
    <location>
        <begin position="148"/>
        <end position="158"/>
    </location>
</feature>
<keyword evidence="2" id="KW-1185">Reference proteome</keyword>
<dbReference type="Proteomes" id="UP000095287">
    <property type="component" value="Unplaced"/>
</dbReference>
<protein>
    <submittedName>
        <fullName evidence="3">Uncharacterized protein</fullName>
    </submittedName>
</protein>
<evidence type="ECO:0000313" key="3">
    <source>
        <dbReference type="WBParaSite" id="L893_g10634.t1"/>
    </source>
</evidence>
<feature type="region of interest" description="Disordered" evidence="1">
    <location>
        <begin position="110"/>
        <end position="193"/>
    </location>
</feature>
<feature type="compositionally biased region" description="Basic and acidic residues" evidence="1">
    <location>
        <begin position="131"/>
        <end position="140"/>
    </location>
</feature>
<organism evidence="2 3">
    <name type="scientific">Steinernema glaseri</name>
    <dbReference type="NCBI Taxonomy" id="37863"/>
    <lineage>
        <taxon>Eukaryota</taxon>
        <taxon>Metazoa</taxon>
        <taxon>Ecdysozoa</taxon>
        <taxon>Nematoda</taxon>
        <taxon>Chromadorea</taxon>
        <taxon>Rhabditida</taxon>
        <taxon>Tylenchina</taxon>
        <taxon>Panagrolaimomorpha</taxon>
        <taxon>Strongyloidoidea</taxon>
        <taxon>Steinernematidae</taxon>
        <taxon>Steinernema</taxon>
    </lineage>
</organism>
<evidence type="ECO:0000256" key="1">
    <source>
        <dbReference type="SAM" id="MobiDB-lite"/>
    </source>
</evidence>
<feature type="compositionally biased region" description="Low complexity" evidence="1">
    <location>
        <begin position="165"/>
        <end position="174"/>
    </location>
</feature>
<feature type="compositionally biased region" description="Gly residues" evidence="1">
    <location>
        <begin position="179"/>
        <end position="193"/>
    </location>
</feature>
<dbReference type="WBParaSite" id="L893_g10634.t1">
    <property type="protein sequence ID" value="L893_g10634.t1"/>
    <property type="gene ID" value="L893_g10634"/>
</dbReference>
<accession>A0A1I7XXM8</accession>
<dbReference type="AlphaFoldDB" id="A0A1I7XXM8"/>
<reference evidence="3" key="1">
    <citation type="submission" date="2016-11" db="UniProtKB">
        <authorList>
            <consortium name="WormBaseParasite"/>
        </authorList>
    </citation>
    <scope>IDENTIFICATION</scope>
</reference>
<sequence length="193" mass="21060">MMYNPIFGKEENRVKSYVYRSSMLFSAFSARDLSASIGSRRSEDRLEYNSRTNILLRSCSSLESPFANGARIGCVARVPTRPSPRRIARRFGYPSIADFLSATRPVGPLSLRRSSGRMNLGASGSKTRRYSPRENPKRSTDAVLGIPEARRSMIHENAPEVSRFAAASSSPPSALRGVGQVGPDGKGSGLTDE</sequence>
<feature type="compositionally biased region" description="Polar residues" evidence="1">
    <location>
        <begin position="112"/>
        <end position="125"/>
    </location>
</feature>
<proteinExistence type="predicted"/>
<evidence type="ECO:0000313" key="2">
    <source>
        <dbReference type="Proteomes" id="UP000095287"/>
    </source>
</evidence>
<name>A0A1I7XXM8_9BILA</name>